<name>A0AAW9K958_CARML</name>
<feature type="transmembrane region" description="Helical" evidence="1">
    <location>
        <begin position="7"/>
        <end position="29"/>
    </location>
</feature>
<proteinExistence type="predicted"/>
<protein>
    <submittedName>
        <fullName evidence="2">Uncharacterized protein</fullName>
    </submittedName>
</protein>
<keyword evidence="1" id="KW-0812">Transmembrane</keyword>
<gene>
    <name evidence="2" type="ORF">RAK27_17040</name>
</gene>
<organism evidence="2 3">
    <name type="scientific">Carnobacterium maltaromaticum</name>
    <name type="common">Carnobacterium piscicola</name>
    <dbReference type="NCBI Taxonomy" id="2751"/>
    <lineage>
        <taxon>Bacteria</taxon>
        <taxon>Bacillati</taxon>
        <taxon>Bacillota</taxon>
        <taxon>Bacilli</taxon>
        <taxon>Lactobacillales</taxon>
        <taxon>Carnobacteriaceae</taxon>
        <taxon>Carnobacterium</taxon>
    </lineage>
</organism>
<sequence length="110" mass="11555">MRKTIGIISIILSVFVGFQSMIAGLGNTLSQNNEIGGSTGFLLSILLLIAGITVLASKGAKGMLIFSMLLYAIGGLLGFVGAGSYSDLVIWSVISLLFAVLLLLQIRKIH</sequence>
<dbReference type="EMBL" id="JAVBVO010000005">
    <property type="protein sequence ID" value="MDZ5760347.1"/>
    <property type="molecule type" value="Genomic_DNA"/>
</dbReference>
<feature type="transmembrane region" description="Helical" evidence="1">
    <location>
        <begin position="88"/>
        <end position="106"/>
    </location>
</feature>
<dbReference type="RefSeq" id="WP_010049526.1">
    <property type="nucleotide sequence ID" value="NZ_BJOJ01000007.1"/>
</dbReference>
<keyword evidence="1" id="KW-0472">Membrane</keyword>
<evidence type="ECO:0000256" key="1">
    <source>
        <dbReference type="SAM" id="Phobius"/>
    </source>
</evidence>
<dbReference type="GeneID" id="83606289"/>
<accession>A0AAW9K958</accession>
<reference evidence="2" key="1">
    <citation type="submission" date="2023-08" db="EMBL/GenBank/DDBJ databases">
        <title>Genomic characterization of piscicolin 126 produced by Carnobacterium maltaromaticum CM22 strain isolated from salmon (Salmo salar).</title>
        <authorList>
            <person name="Gonzalez-Gragera E."/>
            <person name="Garcia-Lopez J.D."/>
            <person name="Teso-Perez C."/>
            <person name="Gimenez-Hernandez I."/>
            <person name="Peralta-Sanchez J.M."/>
            <person name="Valdivia E."/>
            <person name="Montalban-Lopez M."/>
            <person name="Martin-Platero A.M."/>
            <person name="Banos A."/>
            <person name="Martinez-Bueno M."/>
        </authorList>
    </citation>
    <scope>NUCLEOTIDE SEQUENCE</scope>
    <source>
        <strain evidence="2">CM22</strain>
    </source>
</reference>
<evidence type="ECO:0000313" key="2">
    <source>
        <dbReference type="EMBL" id="MDZ5760347.1"/>
    </source>
</evidence>
<feature type="transmembrane region" description="Helical" evidence="1">
    <location>
        <begin position="35"/>
        <end position="56"/>
    </location>
</feature>
<keyword evidence="1" id="KW-1133">Transmembrane helix</keyword>
<dbReference type="AlphaFoldDB" id="A0AAW9K958"/>
<dbReference type="Proteomes" id="UP001290462">
    <property type="component" value="Unassembled WGS sequence"/>
</dbReference>
<comment type="caution">
    <text evidence="2">The sequence shown here is derived from an EMBL/GenBank/DDBJ whole genome shotgun (WGS) entry which is preliminary data.</text>
</comment>
<evidence type="ECO:0000313" key="3">
    <source>
        <dbReference type="Proteomes" id="UP001290462"/>
    </source>
</evidence>
<feature type="transmembrane region" description="Helical" evidence="1">
    <location>
        <begin position="63"/>
        <end position="82"/>
    </location>
</feature>